<evidence type="ECO:0000256" key="1">
    <source>
        <dbReference type="ARBA" id="ARBA00004173"/>
    </source>
</evidence>
<dbReference type="AlphaFoldDB" id="A0A074ZAH2"/>
<evidence type="ECO:0000256" key="7">
    <source>
        <dbReference type="ARBA" id="ARBA00035181"/>
    </source>
</evidence>
<sequence>MPHITSLNLALARSFHCSRILPSGGMFRARRRLPPSNNEWGPLTDRPDFSVIGKPDPRFTSEGQRRRAIKNYQFANDAIRLVSEIYETKAKSEAMKRDRDSFIQQAEKLEAEIVDPTQLTSASRLSLSRLGQPGSIPTLVLSLGDMAVKHRKRSTAERLFSFPFSTWQVGDSSLRRTALWRVEGFGVTYRLGVIYLLRERSEPRIAILSAYPVCERTSREHFAPRSFIGSQRNFRQQVNNEVEAE</sequence>
<dbReference type="EMBL" id="KL596816">
    <property type="protein sequence ID" value="KER24281.1"/>
    <property type="molecule type" value="Genomic_DNA"/>
</dbReference>
<proteinExistence type="inferred from homology"/>
<dbReference type="OrthoDB" id="10249237at2759"/>
<evidence type="ECO:0000256" key="6">
    <source>
        <dbReference type="ARBA" id="ARBA00023274"/>
    </source>
</evidence>
<evidence type="ECO:0000256" key="2">
    <source>
        <dbReference type="ARBA" id="ARBA00007232"/>
    </source>
</evidence>
<dbReference type="CTD" id="20322199"/>
<evidence type="ECO:0000256" key="9">
    <source>
        <dbReference type="SAM" id="MobiDB-lite"/>
    </source>
</evidence>
<keyword evidence="11" id="KW-1185">Reference proteome</keyword>
<dbReference type="GO" id="GO:0005762">
    <property type="term" value="C:mitochondrial large ribosomal subunit"/>
    <property type="evidence" value="ECO:0007669"/>
    <property type="project" value="InterPro"/>
</dbReference>
<dbReference type="GO" id="GO:0003735">
    <property type="term" value="F:structural constituent of ribosome"/>
    <property type="evidence" value="ECO:0007669"/>
    <property type="project" value="InterPro"/>
</dbReference>
<reference evidence="10 11" key="1">
    <citation type="submission" date="2013-11" db="EMBL/GenBank/DDBJ databases">
        <title>Opisthorchis viverrini - life in the bile duct.</title>
        <authorList>
            <person name="Young N.D."/>
            <person name="Nagarajan N."/>
            <person name="Lin S.J."/>
            <person name="Korhonen P.K."/>
            <person name="Jex A.R."/>
            <person name="Hall R.S."/>
            <person name="Safavi-Hemami H."/>
            <person name="Kaewkong W."/>
            <person name="Bertrand D."/>
            <person name="Gao S."/>
            <person name="Seet Q."/>
            <person name="Wongkham S."/>
            <person name="Teh B.T."/>
            <person name="Wongkham C."/>
            <person name="Intapan P.M."/>
            <person name="Maleewong W."/>
            <person name="Yang X."/>
            <person name="Hu M."/>
            <person name="Wang Z."/>
            <person name="Hofmann A."/>
            <person name="Sternberg P.W."/>
            <person name="Tan P."/>
            <person name="Wang J."/>
            <person name="Gasser R.B."/>
        </authorList>
    </citation>
    <scope>NUCLEOTIDE SEQUENCE [LARGE SCALE GENOMIC DNA]</scope>
</reference>
<dbReference type="GO" id="GO:0032543">
    <property type="term" value="P:mitochondrial translation"/>
    <property type="evidence" value="ECO:0007669"/>
    <property type="project" value="InterPro"/>
</dbReference>
<keyword evidence="6" id="KW-0687">Ribonucleoprotein</keyword>
<keyword evidence="4" id="KW-0689">Ribosomal protein</keyword>
<evidence type="ECO:0000256" key="3">
    <source>
        <dbReference type="ARBA" id="ARBA00022946"/>
    </source>
</evidence>
<dbReference type="GeneID" id="20322199"/>
<accession>A0A074ZAH2</accession>
<dbReference type="Proteomes" id="UP000054324">
    <property type="component" value="Unassembled WGS sequence"/>
</dbReference>
<feature type="region of interest" description="Disordered" evidence="9">
    <location>
        <begin position="38"/>
        <end position="63"/>
    </location>
</feature>
<keyword evidence="3" id="KW-0809">Transit peptide</keyword>
<evidence type="ECO:0000256" key="8">
    <source>
        <dbReference type="ARBA" id="ARBA00035425"/>
    </source>
</evidence>
<comment type="subcellular location">
    <subcellularLocation>
        <location evidence="1">Mitochondrion</location>
    </subcellularLocation>
</comment>
<dbReference type="STRING" id="6198.A0A074ZAH2"/>
<dbReference type="InterPro" id="IPR034596">
    <property type="entry name" value="Ribosomal_mL52"/>
</dbReference>
<evidence type="ECO:0000256" key="4">
    <source>
        <dbReference type="ARBA" id="ARBA00022980"/>
    </source>
</evidence>
<dbReference type="KEGG" id="ovi:T265_08020"/>
<gene>
    <name evidence="10" type="ORF">T265_08020</name>
</gene>
<dbReference type="RefSeq" id="XP_009171971.1">
    <property type="nucleotide sequence ID" value="XM_009173707.1"/>
</dbReference>
<protein>
    <recommendedName>
        <fullName evidence="7">Large ribosomal subunit protein mL52</fullName>
    </recommendedName>
    <alternativeName>
        <fullName evidence="8">39S ribosomal protein L52, mitochondrial</fullName>
    </alternativeName>
</protein>
<comment type="similarity">
    <text evidence="2">Belongs to the mitochondrion-specific ribosomal protein mL52 family.</text>
</comment>
<evidence type="ECO:0000313" key="11">
    <source>
        <dbReference type="Proteomes" id="UP000054324"/>
    </source>
</evidence>
<dbReference type="Pfam" id="PF18699">
    <property type="entry name" value="MRPL52"/>
    <property type="match status" value="1"/>
</dbReference>
<keyword evidence="5" id="KW-0496">Mitochondrion</keyword>
<name>A0A074ZAH2_OPIVI</name>
<evidence type="ECO:0000313" key="10">
    <source>
        <dbReference type="EMBL" id="KER24281.1"/>
    </source>
</evidence>
<dbReference type="PANTHER" id="PTHR34090">
    <property type="entry name" value="39S RIBOSOMAL PROTEIN L52, MITOCHONDRIAL"/>
    <property type="match status" value="1"/>
</dbReference>
<dbReference type="PANTHER" id="PTHR34090:SF1">
    <property type="entry name" value="LARGE RIBOSOMAL SUBUNIT PROTEIN ML52"/>
    <property type="match status" value="1"/>
</dbReference>
<evidence type="ECO:0000256" key="5">
    <source>
        <dbReference type="ARBA" id="ARBA00023128"/>
    </source>
</evidence>
<organism evidence="10 11">
    <name type="scientific">Opisthorchis viverrini</name>
    <name type="common">Southeast Asian liver fluke</name>
    <dbReference type="NCBI Taxonomy" id="6198"/>
    <lineage>
        <taxon>Eukaryota</taxon>
        <taxon>Metazoa</taxon>
        <taxon>Spiralia</taxon>
        <taxon>Lophotrochozoa</taxon>
        <taxon>Platyhelminthes</taxon>
        <taxon>Trematoda</taxon>
        <taxon>Digenea</taxon>
        <taxon>Opisthorchiida</taxon>
        <taxon>Opisthorchiata</taxon>
        <taxon>Opisthorchiidae</taxon>
        <taxon>Opisthorchis</taxon>
    </lineage>
</organism>